<feature type="binding site" evidence="12">
    <location>
        <position position="84"/>
    </location>
    <ligand>
        <name>Zn(2+)</name>
        <dbReference type="ChEBI" id="CHEBI:29105"/>
    </ligand>
</feature>
<evidence type="ECO:0000256" key="8">
    <source>
        <dbReference type="ARBA" id="ARBA00023125"/>
    </source>
</evidence>
<dbReference type="GO" id="GO:0005634">
    <property type="term" value="C:nucleus"/>
    <property type="evidence" value="ECO:0007669"/>
    <property type="project" value="UniProtKB-SubCell"/>
</dbReference>
<dbReference type="AlphaFoldDB" id="A0A8S0YTK4"/>
<dbReference type="Pfam" id="PF00096">
    <property type="entry name" value="zf-C2H2"/>
    <property type="match status" value="6"/>
</dbReference>
<evidence type="ECO:0000313" key="16">
    <source>
        <dbReference type="EMBL" id="CAB3223094.1"/>
    </source>
</evidence>
<evidence type="ECO:0000256" key="4">
    <source>
        <dbReference type="ARBA" id="ARBA00022737"/>
    </source>
</evidence>
<dbReference type="PROSITE" id="PS50157">
    <property type="entry name" value="ZINC_FINGER_C2H2_2"/>
    <property type="match status" value="8"/>
</dbReference>
<evidence type="ECO:0000256" key="6">
    <source>
        <dbReference type="ARBA" id="ARBA00022833"/>
    </source>
</evidence>
<dbReference type="PANTHER" id="PTHR24393:SF34">
    <property type="entry name" value="PR_SET DOMAIN 13"/>
    <property type="match status" value="1"/>
</dbReference>
<evidence type="ECO:0000256" key="1">
    <source>
        <dbReference type="ARBA" id="ARBA00004123"/>
    </source>
</evidence>
<feature type="domain" description="C2H2-type" evidence="14">
    <location>
        <begin position="315"/>
        <end position="337"/>
    </location>
</feature>
<evidence type="ECO:0000256" key="9">
    <source>
        <dbReference type="ARBA" id="ARBA00023163"/>
    </source>
</evidence>
<evidence type="ECO:0000256" key="2">
    <source>
        <dbReference type="ARBA" id="ARBA00006991"/>
    </source>
</evidence>
<feature type="domain" description="C2H2-type" evidence="14">
    <location>
        <begin position="470"/>
        <end position="497"/>
    </location>
</feature>
<evidence type="ECO:0000256" key="13">
    <source>
        <dbReference type="SAM" id="MobiDB-lite"/>
    </source>
</evidence>
<dbReference type="SMART" id="SM00355">
    <property type="entry name" value="ZnF_C2H2"/>
    <property type="match status" value="10"/>
</dbReference>
<keyword evidence="3 12" id="KW-0479">Metal-binding</keyword>
<dbReference type="Pfam" id="PF07776">
    <property type="entry name" value="zf-AD"/>
    <property type="match status" value="1"/>
</dbReference>
<feature type="compositionally biased region" description="Polar residues" evidence="13">
    <location>
        <begin position="589"/>
        <end position="604"/>
    </location>
</feature>
<evidence type="ECO:0000256" key="12">
    <source>
        <dbReference type="PROSITE-ProRule" id="PRU01263"/>
    </source>
</evidence>
<feature type="binding site" evidence="12">
    <location>
        <position position="131"/>
    </location>
    <ligand>
        <name>Zn(2+)</name>
        <dbReference type="ChEBI" id="CHEBI:29105"/>
    </ligand>
</feature>
<dbReference type="GO" id="GO:0001228">
    <property type="term" value="F:DNA-binding transcription activator activity, RNA polymerase II-specific"/>
    <property type="evidence" value="ECO:0007669"/>
    <property type="project" value="TreeGrafter"/>
</dbReference>
<evidence type="ECO:0000256" key="3">
    <source>
        <dbReference type="ARBA" id="ARBA00022723"/>
    </source>
</evidence>
<dbReference type="SUPFAM" id="SSF57716">
    <property type="entry name" value="Glucocorticoid receptor-like (DNA-binding domain)"/>
    <property type="match status" value="1"/>
</dbReference>
<dbReference type="PROSITE" id="PS00028">
    <property type="entry name" value="ZINC_FINGER_C2H2_1"/>
    <property type="match status" value="8"/>
</dbReference>
<dbReference type="SMART" id="SM00868">
    <property type="entry name" value="zf-AD"/>
    <property type="match status" value="1"/>
</dbReference>
<dbReference type="InterPro" id="IPR013087">
    <property type="entry name" value="Znf_C2H2_type"/>
</dbReference>
<comment type="subcellular location">
    <subcellularLocation>
        <location evidence="1">Nucleus</location>
    </subcellularLocation>
</comment>
<feature type="domain" description="ZAD" evidence="15">
    <location>
        <begin position="82"/>
        <end position="158"/>
    </location>
</feature>
<feature type="binding site" evidence="12">
    <location>
        <position position="134"/>
    </location>
    <ligand>
        <name>Zn(2+)</name>
        <dbReference type="ChEBI" id="CHEBI:29105"/>
    </ligand>
</feature>
<feature type="domain" description="C2H2-type" evidence="14">
    <location>
        <begin position="554"/>
        <end position="582"/>
    </location>
</feature>
<dbReference type="PROSITE" id="PS51915">
    <property type="entry name" value="ZAD"/>
    <property type="match status" value="1"/>
</dbReference>
<evidence type="ECO:0000256" key="5">
    <source>
        <dbReference type="ARBA" id="ARBA00022771"/>
    </source>
</evidence>
<feature type="domain" description="C2H2-type" evidence="14">
    <location>
        <begin position="442"/>
        <end position="469"/>
    </location>
</feature>
<dbReference type="FunFam" id="3.30.160.60:FF:001480">
    <property type="entry name" value="Si:cabz01071911.3"/>
    <property type="match status" value="1"/>
</dbReference>
<dbReference type="SUPFAM" id="SSF57667">
    <property type="entry name" value="beta-beta-alpha zinc fingers"/>
    <property type="match status" value="5"/>
</dbReference>
<dbReference type="OrthoDB" id="6275030at2759"/>
<dbReference type="GO" id="GO:0000978">
    <property type="term" value="F:RNA polymerase II cis-regulatory region sequence-specific DNA binding"/>
    <property type="evidence" value="ECO:0007669"/>
    <property type="project" value="TreeGrafter"/>
</dbReference>
<feature type="binding site" evidence="12">
    <location>
        <position position="87"/>
    </location>
    <ligand>
        <name>Zn(2+)</name>
        <dbReference type="ChEBI" id="CHEBI:29105"/>
    </ligand>
</feature>
<dbReference type="FunFam" id="3.30.160.60:FF:000446">
    <property type="entry name" value="Zinc finger protein"/>
    <property type="match status" value="1"/>
</dbReference>
<feature type="domain" description="C2H2-type" evidence="14">
    <location>
        <begin position="498"/>
        <end position="525"/>
    </location>
</feature>
<dbReference type="GO" id="GO:0008270">
    <property type="term" value="F:zinc ion binding"/>
    <property type="evidence" value="ECO:0007669"/>
    <property type="project" value="UniProtKB-UniRule"/>
</dbReference>
<keyword evidence="6 12" id="KW-0862">Zinc</keyword>
<evidence type="ECO:0000256" key="7">
    <source>
        <dbReference type="ARBA" id="ARBA00023015"/>
    </source>
</evidence>
<reference evidence="16 17" key="1">
    <citation type="submission" date="2020-04" db="EMBL/GenBank/DDBJ databases">
        <authorList>
            <person name="Wallbank WR R."/>
            <person name="Pardo Diaz C."/>
            <person name="Kozak K."/>
            <person name="Martin S."/>
            <person name="Jiggins C."/>
            <person name="Moest M."/>
            <person name="Warren A I."/>
            <person name="Byers J.R.P. K."/>
            <person name="Montejo-Kovacevich G."/>
            <person name="Yen C E."/>
        </authorList>
    </citation>
    <scope>NUCLEOTIDE SEQUENCE [LARGE SCALE GENOMIC DNA]</scope>
</reference>
<keyword evidence="7" id="KW-0805">Transcription regulation</keyword>
<evidence type="ECO:0000313" key="17">
    <source>
        <dbReference type="Proteomes" id="UP000494256"/>
    </source>
</evidence>
<accession>A0A8S0YTK4</accession>
<comment type="similarity">
    <text evidence="2">Belongs to the krueppel C2H2-type zinc-finger protein family.</text>
</comment>
<feature type="region of interest" description="Disordered" evidence="13">
    <location>
        <begin position="1"/>
        <end position="24"/>
    </location>
</feature>
<comment type="caution">
    <text evidence="16">The sequence shown here is derived from an EMBL/GenBank/DDBJ whole genome shotgun (WGS) entry which is preliminary data.</text>
</comment>
<dbReference type="InterPro" id="IPR012934">
    <property type="entry name" value="Znf_AD"/>
</dbReference>
<dbReference type="InterPro" id="IPR036236">
    <property type="entry name" value="Znf_C2H2_sf"/>
</dbReference>
<keyword evidence="4" id="KW-0677">Repeat</keyword>
<evidence type="ECO:0000259" key="15">
    <source>
        <dbReference type="PROSITE" id="PS51915"/>
    </source>
</evidence>
<feature type="domain" description="C2H2-type" evidence="14">
    <location>
        <begin position="413"/>
        <end position="440"/>
    </location>
</feature>
<name>A0A8S0YTK4_ARCPL</name>
<feature type="domain" description="C2H2-type" evidence="14">
    <location>
        <begin position="526"/>
        <end position="553"/>
    </location>
</feature>
<feature type="region of interest" description="Disordered" evidence="13">
    <location>
        <begin position="573"/>
        <end position="610"/>
    </location>
</feature>
<keyword evidence="8" id="KW-0238">DNA-binding</keyword>
<dbReference type="Gene3D" id="3.30.160.60">
    <property type="entry name" value="Classic Zinc Finger"/>
    <property type="match status" value="7"/>
</dbReference>
<evidence type="ECO:0000256" key="10">
    <source>
        <dbReference type="ARBA" id="ARBA00023242"/>
    </source>
</evidence>
<sequence length="610" mass="70581">MEGIPPDGASSSSSAVRAPPLRDEEIARILNHGREEDADSDDEDEDLVQPYKKWNLLEICQRTVIRWIKNKANKMSEEEEESHCRLCAEPTPTSQLIAPDEDVGLNSKIAIKMLWINIDVSTTSGLPNSICFSCFDALQRTWLFLHAVRTAQTKLNEIYLKKTVSEKEPLDVKTDPDVIENPVNMDWEEFEVSKQEVKPEVLDTQQHVIPVDANTLLKLGVIKTELDTDGERNDSDGFNTTDSDLPLYLTAKKKIKKKKKICYVSENDSDTLTEQCAKLTWDDYMCRCADCDAQCKNIMSLRLHSLQIHAHCCRFKCSECGKVITSYKTFVNHVRTHKKLLRYCCEFCNKCFLKTSNLKSHRSRMHKDDSTTCHNCGSAFENTEQLQDHIILYTKSYRKRTVKKEKVDVTEDLKCKHCHKEFKSRSNLNQHKLVHTERSRDFSCHICGKMFFTKGTLSTHMITHDDTKPFKCEFCPMSFRVRGNLQSHISLHSGAKPYVCEQCGKSFRVKRHLKSHSIIHTDLMPYVCNYCNKTFRFKTRLNLHLRQHTGAKPYNCVFCQRDFTNGSNYKKHMKRKHNIDTSSRKKLSNIATQYSNTEEQNLDTSDIERN</sequence>
<evidence type="ECO:0000259" key="14">
    <source>
        <dbReference type="PROSITE" id="PS50157"/>
    </source>
</evidence>
<feature type="domain" description="C2H2-type" evidence="14">
    <location>
        <begin position="343"/>
        <end position="371"/>
    </location>
</feature>
<protein>
    <submittedName>
        <fullName evidence="16">Uncharacterized protein</fullName>
    </submittedName>
</protein>
<keyword evidence="10" id="KW-0539">Nucleus</keyword>
<dbReference type="FunFam" id="3.30.160.60:FF:000325">
    <property type="entry name" value="ZFP90 zinc finger protein"/>
    <property type="match status" value="1"/>
</dbReference>
<dbReference type="Proteomes" id="UP000494256">
    <property type="component" value="Unassembled WGS sequence"/>
</dbReference>
<keyword evidence="5 11" id="KW-0863">Zinc-finger</keyword>
<organism evidence="16 17">
    <name type="scientific">Arctia plantaginis</name>
    <name type="common">Wood tiger moth</name>
    <name type="synonym">Phalaena plantaginis</name>
    <dbReference type="NCBI Taxonomy" id="874455"/>
    <lineage>
        <taxon>Eukaryota</taxon>
        <taxon>Metazoa</taxon>
        <taxon>Ecdysozoa</taxon>
        <taxon>Arthropoda</taxon>
        <taxon>Hexapoda</taxon>
        <taxon>Insecta</taxon>
        <taxon>Pterygota</taxon>
        <taxon>Neoptera</taxon>
        <taxon>Endopterygota</taxon>
        <taxon>Lepidoptera</taxon>
        <taxon>Glossata</taxon>
        <taxon>Ditrysia</taxon>
        <taxon>Noctuoidea</taxon>
        <taxon>Erebidae</taxon>
        <taxon>Arctiinae</taxon>
        <taxon>Arctia</taxon>
    </lineage>
</organism>
<evidence type="ECO:0000256" key="11">
    <source>
        <dbReference type="PROSITE-ProRule" id="PRU00042"/>
    </source>
</evidence>
<dbReference type="PANTHER" id="PTHR24393">
    <property type="entry name" value="ZINC FINGER PROTEIN"/>
    <property type="match status" value="1"/>
</dbReference>
<keyword evidence="9" id="KW-0804">Transcription</keyword>
<proteinExistence type="inferred from homology"/>
<gene>
    <name evidence="16" type="ORF">APLA_LOCUS1328</name>
</gene>
<dbReference type="EMBL" id="CADEBD010000146">
    <property type="protein sequence ID" value="CAB3223094.1"/>
    <property type="molecule type" value="Genomic_DNA"/>
</dbReference>